<reference evidence="1 2" key="1">
    <citation type="journal article" date="2019" name="Appl. Environ. Microbiol.">
        <title>Population genetics and characterization of Campylobacter jejuni isolates in western jackdaws and game birds in Finland.</title>
        <authorList>
            <person name="Kovanen S."/>
            <person name="Rossi M."/>
            <person name="Pohja-Mykra M."/>
            <person name="Nieminen T."/>
            <person name="Raunio-Saarnisto M."/>
            <person name="Sauvala M."/>
            <person name="Fredriksson-Ahomaa M."/>
            <person name="Hanninen M.L."/>
            <person name="Kivisto R."/>
        </authorList>
    </citation>
    <scope>NUCLEOTIDE SEQUENCE [LARGE SCALE GENOMIC DNA]</scope>
    <source>
        <strain evidence="1 2">CB313</strain>
    </source>
</reference>
<evidence type="ECO:0000313" key="2">
    <source>
        <dbReference type="Proteomes" id="UP000288507"/>
    </source>
</evidence>
<organism evidence="1 2">
    <name type="scientific">Campylobacter jejuni</name>
    <dbReference type="NCBI Taxonomy" id="197"/>
    <lineage>
        <taxon>Bacteria</taxon>
        <taxon>Pseudomonadati</taxon>
        <taxon>Campylobacterota</taxon>
        <taxon>Epsilonproteobacteria</taxon>
        <taxon>Campylobacterales</taxon>
        <taxon>Campylobacteraceae</taxon>
        <taxon>Campylobacter</taxon>
    </lineage>
</organism>
<protein>
    <submittedName>
        <fullName evidence="1">Uncharacterized protein</fullName>
    </submittedName>
</protein>
<proteinExistence type="predicted"/>
<dbReference type="AlphaFoldDB" id="A0A431BWQ5"/>
<accession>A0A431BWQ5</accession>
<gene>
    <name evidence="1" type="ORF">C3H57_07670</name>
</gene>
<comment type="caution">
    <text evidence="1">The sequence shown here is derived from an EMBL/GenBank/DDBJ whole genome shotgun (WGS) entry which is preliminary data.</text>
</comment>
<evidence type="ECO:0000313" key="1">
    <source>
        <dbReference type="EMBL" id="RTJ78671.1"/>
    </source>
</evidence>
<name>A0A431BWQ5_CAMJU</name>
<sequence length="504" mass="59478">MQNAKISTICLLGTSNLRHIVLQLQECLQKYNIRIINLIFEASGSEHCLFELVKNYNEISRADLIIYDTYSEDIVLNKNVDFVCKTIERTFEILSSFGIPTVHLMLPINNANNLSKDQKMITNTYLSLINYHKFNIAYIGKKNKEKRIYSELLKDRIHFYDCILIDSILQLIDNIHLLSKPVNSYTNIIDNFIILQSEKFCKEQYVFKYTGRDFNYIQIKKKDVIKIPDEYVDMYIHSYFSFNKSLGACLRFENSNAKLQSLIRPAHQFKQLGDLFLITKDTFLSYSENYTDNIDCVEPIYIKQTKHLGFINLGDILLVKDKNKFYCTKININTDQTIIVDNDLDCSKLVINVDFCKELVDNYIAVQWPIKSIPYKQEVSNLQNENNSNKKKYTIILDRYIEYRLKSHLSYRFGNVLLNSNLISLSFNLLYEYKLYKNNKNLIDCREYKNYEVYYIITGSIEYKLGQAFIAISKNWYKSYGLAYVKFVFIDLIVLRRKFNFRGK</sequence>
<dbReference type="Proteomes" id="UP000288507">
    <property type="component" value="Unassembled WGS sequence"/>
</dbReference>
<dbReference type="EMBL" id="PRBV01000011">
    <property type="protein sequence ID" value="RTJ78671.1"/>
    <property type="molecule type" value="Genomic_DNA"/>
</dbReference>
<dbReference type="RefSeq" id="WP_126232391.1">
    <property type="nucleotide sequence ID" value="NZ_PRBK01000009.1"/>
</dbReference>